<reference evidence="1" key="1">
    <citation type="submission" date="2022-01" db="EMBL/GenBank/DDBJ databases">
        <title>Genome sequnece data of strain Bradyrhizobium sp. nov.</title>
        <authorList>
            <person name="Zhang J."/>
        </authorList>
    </citation>
    <scope>NUCLEOTIDE SEQUENCE</scope>
    <source>
        <strain evidence="1">WYCCWR 13023</strain>
    </source>
</reference>
<organism evidence="1 2">
    <name type="scientific">Bradyrhizobium zhengyangense</name>
    <dbReference type="NCBI Taxonomy" id="2911009"/>
    <lineage>
        <taxon>Bacteria</taxon>
        <taxon>Pseudomonadati</taxon>
        <taxon>Pseudomonadota</taxon>
        <taxon>Alphaproteobacteria</taxon>
        <taxon>Hyphomicrobiales</taxon>
        <taxon>Nitrobacteraceae</taxon>
        <taxon>Bradyrhizobium</taxon>
    </lineage>
</organism>
<gene>
    <name evidence="1" type="ORF">L6654_08545</name>
</gene>
<comment type="caution">
    <text evidence="1">The sequence shown here is derived from an EMBL/GenBank/DDBJ whole genome shotgun (WGS) entry which is preliminary data.</text>
</comment>
<sequence>MGKRFVPVRDADARALELCLKIREVEQMPLIKLIIRKDSKRPITFGERDGDLDRWWSFTIDEFLRLDVSAAKAKGGTAFHLQSSSKKRPQPRIPQSEIDRGVEQFFLGKDDE</sequence>
<dbReference type="EMBL" id="JAKLTY010000004">
    <property type="protein sequence ID" value="MCG2626669.1"/>
    <property type="molecule type" value="Genomic_DNA"/>
</dbReference>
<name>A0A9X1U8R3_9BRAD</name>
<dbReference type="Proteomes" id="UP001139054">
    <property type="component" value="Unassembled WGS sequence"/>
</dbReference>
<evidence type="ECO:0000313" key="2">
    <source>
        <dbReference type="Proteomes" id="UP001139054"/>
    </source>
</evidence>
<accession>A0A9X1U8R3</accession>
<evidence type="ECO:0000313" key="1">
    <source>
        <dbReference type="EMBL" id="MCG2626669.1"/>
    </source>
</evidence>
<protein>
    <submittedName>
        <fullName evidence="1">Uncharacterized protein</fullName>
    </submittedName>
</protein>
<proteinExistence type="predicted"/>
<dbReference type="RefSeq" id="WP_237890120.1">
    <property type="nucleotide sequence ID" value="NZ_JAKLTY010000004.1"/>
</dbReference>
<dbReference type="AlphaFoldDB" id="A0A9X1U8R3"/>